<name>A0A379MSA2_9BACT</name>
<accession>A0A379MSA2</accession>
<evidence type="ECO:0000313" key="1">
    <source>
        <dbReference type="EMBL" id="SUE33727.1"/>
    </source>
</evidence>
<gene>
    <name evidence="1" type="ORF">NCTC11190_00938</name>
</gene>
<evidence type="ECO:0000313" key="2">
    <source>
        <dbReference type="Proteomes" id="UP000255233"/>
    </source>
</evidence>
<proteinExistence type="predicted"/>
<dbReference type="EMBL" id="UGVL01000001">
    <property type="protein sequence ID" value="SUE33727.1"/>
    <property type="molecule type" value="Genomic_DNA"/>
</dbReference>
<protein>
    <submittedName>
        <fullName evidence="1">Uncharacterized protein</fullName>
    </submittedName>
</protein>
<reference evidence="1 2" key="1">
    <citation type="submission" date="2018-06" db="EMBL/GenBank/DDBJ databases">
        <authorList>
            <consortium name="Pathogen Informatics"/>
            <person name="Doyle S."/>
        </authorList>
    </citation>
    <scope>NUCLEOTIDE SEQUENCE [LARGE SCALE GENOMIC DNA]</scope>
    <source>
        <strain evidence="1 2">NCTC11190</strain>
    </source>
</reference>
<sequence length="95" mass="10500">MRVKHANIEQEYRDSFAKIASRASGMSVDKVAAFVKRDLESDGSFSLDVIAYGRQVTERKSTESQADYRITLNSLERFAGGPLDISAVTARLLGE</sequence>
<dbReference type="AlphaFoldDB" id="A0A379MSA2"/>
<keyword evidence="2" id="KW-1185">Reference proteome</keyword>
<organism evidence="1 2">
    <name type="scientific">Rikenella microfusus</name>
    <dbReference type="NCBI Taxonomy" id="28139"/>
    <lineage>
        <taxon>Bacteria</taxon>
        <taxon>Pseudomonadati</taxon>
        <taxon>Bacteroidota</taxon>
        <taxon>Bacteroidia</taxon>
        <taxon>Bacteroidales</taxon>
        <taxon>Rikenellaceae</taxon>
        <taxon>Rikenella</taxon>
    </lineage>
</organism>
<dbReference type="Proteomes" id="UP000255233">
    <property type="component" value="Unassembled WGS sequence"/>
</dbReference>